<dbReference type="AlphaFoldDB" id="A0A9Q3CMX8"/>
<name>A0A9Q3CMX8_9BASI</name>
<dbReference type="EMBL" id="AVOT02009420">
    <property type="protein sequence ID" value="MBW0488056.1"/>
    <property type="molecule type" value="Genomic_DNA"/>
</dbReference>
<evidence type="ECO:0000313" key="2">
    <source>
        <dbReference type="Proteomes" id="UP000765509"/>
    </source>
</evidence>
<dbReference type="Proteomes" id="UP000765509">
    <property type="component" value="Unassembled WGS sequence"/>
</dbReference>
<gene>
    <name evidence="1" type="ORF">O181_027771</name>
</gene>
<proteinExistence type="predicted"/>
<organism evidence="1 2">
    <name type="scientific">Austropuccinia psidii MF-1</name>
    <dbReference type="NCBI Taxonomy" id="1389203"/>
    <lineage>
        <taxon>Eukaryota</taxon>
        <taxon>Fungi</taxon>
        <taxon>Dikarya</taxon>
        <taxon>Basidiomycota</taxon>
        <taxon>Pucciniomycotina</taxon>
        <taxon>Pucciniomycetes</taxon>
        <taxon>Pucciniales</taxon>
        <taxon>Sphaerophragmiaceae</taxon>
        <taxon>Austropuccinia</taxon>
    </lineage>
</organism>
<comment type="caution">
    <text evidence="1">The sequence shown here is derived from an EMBL/GenBank/DDBJ whole genome shotgun (WGS) entry which is preliminary data.</text>
</comment>
<evidence type="ECO:0000313" key="1">
    <source>
        <dbReference type="EMBL" id="MBW0488056.1"/>
    </source>
</evidence>
<accession>A0A9Q3CMX8</accession>
<keyword evidence="2" id="KW-1185">Reference proteome</keyword>
<reference evidence="1" key="1">
    <citation type="submission" date="2021-03" db="EMBL/GenBank/DDBJ databases">
        <title>Draft genome sequence of rust myrtle Austropuccinia psidii MF-1, a brazilian biotype.</title>
        <authorList>
            <person name="Quecine M.C."/>
            <person name="Pachon D.M.R."/>
            <person name="Bonatelli M.L."/>
            <person name="Correr F.H."/>
            <person name="Franceschini L.M."/>
            <person name="Leite T.F."/>
            <person name="Margarido G.R.A."/>
            <person name="Almeida C.A."/>
            <person name="Ferrarezi J.A."/>
            <person name="Labate C.A."/>
        </authorList>
    </citation>
    <scope>NUCLEOTIDE SEQUENCE</scope>
    <source>
        <strain evidence="1">MF-1</strain>
    </source>
</reference>
<protein>
    <submittedName>
        <fullName evidence="1">Uncharacterized protein</fullName>
    </submittedName>
</protein>
<sequence>MTSIGKIIKEIIIPHRGGDIRLNPEFVVLEVSHIQGFFLGTDYQGMYGIDMYNSQSWHITIGTNKENIFSLDIYQMFTHDPLEEFMSKDRPASSIGEEALVKIRGHDIELYLYVGRPYPHMLRRPSYPESLETSKETEKNINEPLDMDVIGKIGHNKIV</sequence>